<dbReference type="OrthoDB" id="5608210at2"/>
<dbReference type="EMBL" id="RYFI01000007">
    <property type="protein sequence ID" value="RXF73807.1"/>
    <property type="molecule type" value="Genomic_DNA"/>
</dbReference>
<comment type="caution">
    <text evidence="2">The sequence shown here is derived from an EMBL/GenBank/DDBJ whole genome shotgun (WGS) entry which is preliminary data.</text>
</comment>
<feature type="chain" id="PRO_5020350419" description="Nonribosomal peptide synthetase MxaA" evidence="1">
    <location>
        <begin position="17"/>
        <end position="297"/>
    </location>
</feature>
<evidence type="ECO:0000313" key="3">
    <source>
        <dbReference type="Proteomes" id="UP000289708"/>
    </source>
</evidence>
<protein>
    <recommendedName>
        <fullName evidence="4">Nonribosomal peptide synthetase MxaA</fullName>
    </recommendedName>
</protein>
<dbReference type="Proteomes" id="UP000289708">
    <property type="component" value="Unassembled WGS sequence"/>
</dbReference>
<reference evidence="2 3" key="1">
    <citation type="submission" date="2018-12" db="EMBL/GenBank/DDBJ databases">
        <title>bacterium Hansschlegelia zhihuaiae S113.</title>
        <authorList>
            <person name="He J."/>
        </authorList>
    </citation>
    <scope>NUCLEOTIDE SEQUENCE [LARGE SCALE GENOMIC DNA]</scope>
    <source>
        <strain evidence="2 3">S 113</strain>
    </source>
</reference>
<evidence type="ECO:0000256" key="1">
    <source>
        <dbReference type="SAM" id="SignalP"/>
    </source>
</evidence>
<name>A0A4Q0MJC3_9HYPH</name>
<evidence type="ECO:0000313" key="2">
    <source>
        <dbReference type="EMBL" id="RXF73807.1"/>
    </source>
</evidence>
<proteinExistence type="predicted"/>
<organism evidence="2 3">
    <name type="scientific">Hansschlegelia zhihuaiae</name>
    <dbReference type="NCBI Taxonomy" id="405005"/>
    <lineage>
        <taxon>Bacteria</taxon>
        <taxon>Pseudomonadati</taxon>
        <taxon>Pseudomonadota</taxon>
        <taxon>Alphaproteobacteria</taxon>
        <taxon>Hyphomicrobiales</taxon>
        <taxon>Methylopilaceae</taxon>
        <taxon>Hansschlegelia</taxon>
    </lineage>
</organism>
<feature type="signal peptide" evidence="1">
    <location>
        <begin position="1"/>
        <end position="16"/>
    </location>
</feature>
<evidence type="ECO:0008006" key="4">
    <source>
        <dbReference type="Google" id="ProtNLM"/>
    </source>
</evidence>
<accession>A0A4Q0MJC3</accession>
<keyword evidence="3" id="KW-1185">Reference proteome</keyword>
<sequence>MAAAVVLLASAAPAAAQILDRSMSAPHPFGLLLGDVFTLRTRVDVAAPFKLDASALPKPGPVTYWLDLRSITIRESTTPGGATRYEIAAEYQTFYAPLEAIEQTVPSLKLVVTDGKGGRAEADGASWSFITSPLRPIAATAGAASAYGLRPDALPIRKSLRDAEIAAGAAGGATLLALALLAWSRAWPPFHRRPSRPFASAARAVARQAKAGDEGWRNAALSLHRAFDAAAGRRLLGEDLSAFLAGRPSFLRLEPRIRQFFEASRQAFFGAAPAVSRMPADELLALSRSLAAAERTS</sequence>
<gene>
    <name evidence="2" type="ORF">EK403_08970</name>
</gene>
<keyword evidence="1" id="KW-0732">Signal</keyword>
<dbReference type="AlphaFoldDB" id="A0A4Q0MJC3"/>